<evidence type="ECO:0000256" key="5">
    <source>
        <dbReference type="ARBA" id="ARBA00022989"/>
    </source>
</evidence>
<dbReference type="Pfam" id="PF02628">
    <property type="entry name" value="COX15-CtaA"/>
    <property type="match status" value="1"/>
</dbReference>
<keyword evidence="8" id="KW-0350">Heme biosynthesis</keyword>
<feature type="transmembrane region" description="Helical" evidence="12">
    <location>
        <begin position="173"/>
        <end position="194"/>
    </location>
</feature>
<comment type="subcellular location">
    <subcellularLocation>
        <location evidence="1">Membrane</location>
        <topology evidence="1">Multi-pass membrane protein</topology>
    </subcellularLocation>
</comment>
<dbReference type="GO" id="GO:0046872">
    <property type="term" value="F:metal ion binding"/>
    <property type="evidence" value="ECO:0007669"/>
    <property type="project" value="UniProtKB-KW"/>
</dbReference>
<evidence type="ECO:0000256" key="7">
    <source>
        <dbReference type="ARBA" id="ARBA00023004"/>
    </source>
</evidence>
<accession>A0A1V6LQ19</accession>
<name>A0A1V6LQ19_9FLAO</name>
<keyword evidence="7" id="KW-0408">Iron</keyword>
<evidence type="ECO:0000313" key="14">
    <source>
        <dbReference type="Proteomes" id="UP000191680"/>
    </source>
</evidence>
<keyword evidence="6" id="KW-0560">Oxidoreductase</keyword>
<reference evidence="13 14" key="1">
    <citation type="submission" date="2016-12" db="EMBL/GenBank/DDBJ databases">
        <authorList>
            <person name="Song W.-J."/>
            <person name="Kurnit D.M."/>
        </authorList>
    </citation>
    <scope>NUCLEOTIDE SEQUENCE [LARGE SCALE GENOMIC DNA]</scope>
    <source>
        <strain evidence="13 14">HSG9</strain>
    </source>
</reference>
<dbReference type="GO" id="GO:0016491">
    <property type="term" value="F:oxidoreductase activity"/>
    <property type="evidence" value="ECO:0007669"/>
    <property type="project" value="UniProtKB-KW"/>
</dbReference>
<evidence type="ECO:0000256" key="10">
    <source>
        <dbReference type="ARBA" id="ARBA00023157"/>
    </source>
</evidence>
<dbReference type="OrthoDB" id="1447144at2"/>
<evidence type="ECO:0000256" key="2">
    <source>
        <dbReference type="ARBA" id="ARBA00022475"/>
    </source>
</evidence>
<evidence type="ECO:0000256" key="4">
    <source>
        <dbReference type="ARBA" id="ARBA00022723"/>
    </source>
</evidence>
<evidence type="ECO:0000256" key="3">
    <source>
        <dbReference type="ARBA" id="ARBA00022692"/>
    </source>
</evidence>
<evidence type="ECO:0000256" key="12">
    <source>
        <dbReference type="SAM" id="Phobius"/>
    </source>
</evidence>
<gene>
    <name evidence="13" type="ORF">BUL40_13245</name>
</gene>
<dbReference type="EMBL" id="MTBC01000009">
    <property type="protein sequence ID" value="OQD42066.1"/>
    <property type="molecule type" value="Genomic_DNA"/>
</dbReference>
<keyword evidence="5 12" id="KW-1133">Transmembrane helix</keyword>
<keyword evidence="10" id="KW-1015">Disulfide bond</keyword>
<dbReference type="PANTHER" id="PTHR35457:SF1">
    <property type="entry name" value="HEME A SYNTHASE"/>
    <property type="match status" value="1"/>
</dbReference>
<keyword evidence="14" id="KW-1185">Reference proteome</keyword>
<keyword evidence="9 12" id="KW-0472">Membrane</keyword>
<dbReference type="GO" id="GO:0006784">
    <property type="term" value="P:heme A biosynthetic process"/>
    <property type="evidence" value="ECO:0007669"/>
    <property type="project" value="InterPro"/>
</dbReference>
<dbReference type="InterPro" id="IPR050450">
    <property type="entry name" value="COX15/CtaA_HemeA_synthase"/>
</dbReference>
<dbReference type="GO" id="GO:0016020">
    <property type="term" value="C:membrane"/>
    <property type="evidence" value="ECO:0007669"/>
    <property type="project" value="UniProtKB-SubCell"/>
</dbReference>
<proteinExistence type="predicted"/>
<feature type="transmembrane region" description="Helical" evidence="12">
    <location>
        <begin position="286"/>
        <end position="305"/>
    </location>
</feature>
<keyword evidence="4" id="KW-0479">Metal-binding</keyword>
<dbReference type="RefSeq" id="WP_080319635.1">
    <property type="nucleotide sequence ID" value="NZ_MTBC01000009.1"/>
</dbReference>
<feature type="transmembrane region" description="Helical" evidence="12">
    <location>
        <begin position="12"/>
        <end position="30"/>
    </location>
</feature>
<dbReference type="PANTHER" id="PTHR35457">
    <property type="entry name" value="HEME A SYNTHASE"/>
    <property type="match status" value="1"/>
</dbReference>
<feature type="transmembrane region" description="Helical" evidence="12">
    <location>
        <begin position="206"/>
        <end position="224"/>
    </location>
</feature>
<protein>
    <submittedName>
        <fullName evidence="13">Heme A synthase</fullName>
    </submittedName>
</protein>
<evidence type="ECO:0000313" key="13">
    <source>
        <dbReference type="EMBL" id="OQD42066.1"/>
    </source>
</evidence>
<keyword evidence="2" id="KW-1003">Cell membrane</keyword>
<organism evidence="13 14">
    <name type="scientific">Croceivirga radicis</name>
    <dbReference type="NCBI Taxonomy" id="1929488"/>
    <lineage>
        <taxon>Bacteria</taxon>
        <taxon>Pseudomonadati</taxon>
        <taxon>Bacteroidota</taxon>
        <taxon>Flavobacteriia</taxon>
        <taxon>Flavobacteriales</taxon>
        <taxon>Flavobacteriaceae</taxon>
        <taxon>Croceivirga</taxon>
    </lineage>
</organism>
<feature type="transmembrane region" description="Helical" evidence="12">
    <location>
        <begin position="256"/>
        <end position="274"/>
    </location>
</feature>
<comment type="pathway">
    <text evidence="11">Porphyrin-containing compound metabolism.</text>
</comment>
<comment type="caution">
    <text evidence="13">The sequence shown here is derived from an EMBL/GenBank/DDBJ whole genome shotgun (WGS) entry which is preliminary data.</text>
</comment>
<feature type="transmembrane region" description="Helical" evidence="12">
    <location>
        <begin position="145"/>
        <end position="167"/>
    </location>
</feature>
<dbReference type="InterPro" id="IPR003780">
    <property type="entry name" value="COX15/CtaA_fam"/>
</dbReference>
<feature type="transmembrane region" description="Helical" evidence="12">
    <location>
        <begin position="317"/>
        <end position="335"/>
    </location>
</feature>
<dbReference type="Proteomes" id="UP000191680">
    <property type="component" value="Unassembled WGS sequence"/>
</dbReference>
<dbReference type="AlphaFoldDB" id="A0A1V6LQ19"/>
<evidence type="ECO:0000256" key="11">
    <source>
        <dbReference type="ARBA" id="ARBA00023444"/>
    </source>
</evidence>
<keyword evidence="3 12" id="KW-0812">Transmembrane</keyword>
<evidence type="ECO:0000256" key="6">
    <source>
        <dbReference type="ARBA" id="ARBA00023002"/>
    </source>
</evidence>
<evidence type="ECO:0000256" key="1">
    <source>
        <dbReference type="ARBA" id="ARBA00004141"/>
    </source>
</evidence>
<sequence>MERSFYTIAKTSLILVYLVIVAGAVVRMTGSGMGCPDWPKCFGYYIPPTDIETLEWQPNRDFKKGQVIIVQETLQVAKTNFRTNTTFNSANWAPYTKHDYAKFNVWHTWIEYINRLVGALAGLATLVMAVISFRFWKRRKKITFLSWFIVLGMGFQAWLGATVVYSLLAPVRITLHMLMALVIVGAILYVMHMVSDNKDNIVFGKTFKSLVLFSLLLTFVQVALGTQVRQYVDEQAKLMGEYAKDQWLLSPTLNFYIHRSFSILVLIINAAIYWQTKKNNWKLPATSWIMVLIGFEVLSGILMYYVDFPFGSQPVHLVLASILFGLQFYLFLKVYSPKMAKNSL</sequence>
<evidence type="ECO:0000256" key="9">
    <source>
        <dbReference type="ARBA" id="ARBA00023136"/>
    </source>
</evidence>
<evidence type="ECO:0000256" key="8">
    <source>
        <dbReference type="ARBA" id="ARBA00023133"/>
    </source>
</evidence>
<feature type="transmembrane region" description="Helical" evidence="12">
    <location>
        <begin position="112"/>
        <end position="133"/>
    </location>
</feature>